<reference evidence="1 2" key="1">
    <citation type="submission" date="2021-06" db="EMBL/GenBank/DDBJ databases">
        <authorList>
            <person name="Kallberg Y."/>
            <person name="Tangrot J."/>
            <person name="Rosling A."/>
        </authorList>
    </citation>
    <scope>NUCLEOTIDE SEQUENCE [LARGE SCALE GENOMIC DNA]</scope>
    <source>
        <strain evidence="1 2">120-4 pot B 10/14</strain>
    </source>
</reference>
<protein>
    <submittedName>
        <fullName evidence="1">36865_t:CDS:1</fullName>
    </submittedName>
</protein>
<comment type="caution">
    <text evidence="1">The sequence shown here is derived from an EMBL/GenBank/DDBJ whole genome shotgun (WGS) entry which is preliminary data.</text>
</comment>
<accession>A0ABN7WE21</accession>
<proteinExistence type="predicted"/>
<feature type="non-terminal residue" evidence="1">
    <location>
        <position position="1"/>
    </location>
</feature>
<gene>
    <name evidence="1" type="ORF">GMARGA_LOCUS29859</name>
</gene>
<dbReference type="EMBL" id="CAJVQB010040932">
    <property type="protein sequence ID" value="CAG8828970.1"/>
    <property type="molecule type" value="Genomic_DNA"/>
</dbReference>
<organism evidence="1 2">
    <name type="scientific">Gigaspora margarita</name>
    <dbReference type="NCBI Taxonomy" id="4874"/>
    <lineage>
        <taxon>Eukaryota</taxon>
        <taxon>Fungi</taxon>
        <taxon>Fungi incertae sedis</taxon>
        <taxon>Mucoromycota</taxon>
        <taxon>Glomeromycotina</taxon>
        <taxon>Glomeromycetes</taxon>
        <taxon>Diversisporales</taxon>
        <taxon>Gigasporaceae</taxon>
        <taxon>Gigaspora</taxon>
    </lineage>
</organism>
<keyword evidence="2" id="KW-1185">Reference proteome</keyword>
<evidence type="ECO:0000313" key="2">
    <source>
        <dbReference type="Proteomes" id="UP000789901"/>
    </source>
</evidence>
<dbReference type="Proteomes" id="UP000789901">
    <property type="component" value="Unassembled WGS sequence"/>
</dbReference>
<name>A0ABN7WE21_GIGMA</name>
<sequence length="142" mass="15986">KGLKDDGFHQAALTSIKIWQNLGHTKSESDELVAQMRRFEVRLPPFNLPYVSGIDTPKIWWGSFKNQPRHLAELACRIFSINPTQANACNLSTVGNIISFEENQISDDEILLDTPDYPTTLLINEVINLDKENSESSIAELS</sequence>
<evidence type="ECO:0000313" key="1">
    <source>
        <dbReference type="EMBL" id="CAG8828970.1"/>
    </source>
</evidence>